<dbReference type="GO" id="GO:0004525">
    <property type="term" value="F:ribonuclease III activity"/>
    <property type="evidence" value="ECO:0007669"/>
    <property type="project" value="InterPro"/>
</dbReference>
<organism evidence="2 3">
    <name type="scientific">Leptomonas seymouri</name>
    <dbReference type="NCBI Taxonomy" id="5684"/>
    <lineage>
        <taxon>Eukaryota</taxon>
        <taxon>Discoba</taxon>
        <taxon>Euglenozoa</taxon>
        <taxon>Kinetoplastea</taxon>
        <taxon>Metakinetoplastina</taxon>
        <taxon>Trypanosomatida</taxon>
        <taxon>Trypanosomatidae</taxon>
        <taxon>Leishmaniinae</taxon>
        <taxon>Leptomonas</taxon>
    </lineage>
</organism>
<dbReference type="InterPro" id="IPR036389">
    <property type="entry name" value="RNase_III_sf"/>
</dbReference>
<dbReference type="OrthoDB" id="278615at2759"/>
<feature type="domain" description="RNase III" evidence="1">
    <location>
        <begin position="133"/>
        <end position="239"/>
    </location>
</feature>
<dbReference type="AlphaFoldDB" id="A0A0N1I6V9"/>
<evidence type="ECO:0000259" key="1">
    <source>
        <dbReference type="PROSITE" id="PS50142"/>
    </source>
</evidence>
<proteinExistence type="predicted"/>
<reference evidence="2 3" key="1">
    <citation type="journal article" date="2015" name="PLoS Pathog.">
        <title>Leptomonas seymouri: Adaptations to the Dixenous Life Cycle Analyzed by Genome Sequencing, Transcriptome Profiling and Co-infection with Leishmania donovani.</title>
        <authorList>
            <person name="Kraeva N."/>
            <person name="Butenko A."/>
            <person name="Hlavacova J."/>
            <person name="Kostygov A."/>
            <person name="Myskova J."/>
            <person name="Grybchuk D."/>
            <person name="Lestinova T."/>
            <person name="Votypka J."/>
            <person name="Volf P."/>
            <person name="Opperdoes F."/>
            <person name="Flegontov P."/>
            <person name="Lukes J."/>
            <person name="Yurchenko V."/>
        </authorList>
    </citation>
    <scope>NUCLEOTIDE SEQUENCE [LARGE SCALE GENOMIC DNA]</scope>
    <source>
        <strain evidence="2 3">ATCC 30220</strain>
    </source>
</reference>
<dbReference type="EMBL" id="LJSK01000115">
    <property type="protein sequence ID" value="KPI86801.1"/>
    <property type="molecule type" value="Genomic_DNA"/>
</dbReference>
<dbReference type="InterPro" id="IPR000999">
    <property type="entry name" value="RNase_III_dom"/>
</dbReference>
<sequence>MRVRRVVQSLRRFPLANGNLATRSNETAASLAVRASLHECMASLHTSSINRSLKPPKQEPHASTSAFFDVQREFFALLRQRLCSPTHPLPARKVYDELANRSRIVEEFHFSKTSRRLSHQRLALAFLRRYNVLLHSLLFFSENTQTWNTTPEFQRLALFGESILATEVRGRLLKLFPDVPFSVLVQAQSSIVGEKGLCLAFDRYELKAIVGAKPQEKRQRGKFTSEQKCHMFCAVIGEMHWFVARTRPTDRTHNNALFPPSDVLILHVLCAHLLECIPAELIYRMLEPIIADMKRVWVNEPMSLPSQLRLVPRTIGALSLNTVPLPNPAATSLATQEGSTAPCQVKQKESQSVRRALTRSPETVFVKSFMQPTCNHRNFDGPHYQFSETDDVMEKCVLTTTPVKPPKDGGETLSSESAHITRAMELAKLAVQR</sequence>
<dbReference type="SUPFAM" id="SSF69065">
    <property type="entry name" value="RNase III domain-like"/>
    <property type="match status" value="1"/>
</dbReference>
<dbReference type="GO" id="GO:0006396">
    <property type="term" value="P:RNA processing"/>
    <property type="evidence" value="ECO:0007669"/>
    <property type="project" value="InterPro"/>
</dbReference>
<name>A0A0N1I6V9_LEPSE</name>
<protein>
    <submittedName>
        <fullName evidence="2">Putative MP44</fullName>
    </submittedName>
</protein>
<dbReference type="VEuPathDB" id="TriTrypDB:Lsey_0115_0090"/>
<accession>A0A0N1I6V9</accession>
<dbReference type="CDD" id="cd23725">
    <property type="entry name" value="RNaseIII_KREPB5"/>
    <property type="match status" value="1"/>
</dbReference>
<evidence type="ECO:0000313" key="3">
    <source>
        <dbReference type="Proteomes" id="UP000038009"/>
    </source>
</evidence>
<dbReference type="PROSITE" id="PS50142">
    <property type="entry name" value="RNASE_3_2"/>
    <property type="match status" value="1"/>
</dbReference>
<gene>
    <name evidence="2" type="ORF">ABL78_4125</name>
</gene>
<dbReference type="Proteomes" id="UP000038009">
    <property type="component" value="Unassembled WGS sequence"/>
</dbReference>
<comment type="caution">
    <text evidence="2">The sequence shown here is derived from an EMBL/GenBank/DDBJ whole genome shotgun (WGS) entry which is preliminary data.</text>
</comment>
<keyword evidence="3" id="KW-1185">Reference proteome</keyword>
<evidence type="ECO:0000313" key="2">
    <source>
        <dbReference type="EMBL" id="KPI86801.1"/>
    </source>
</evidence>
<dbReference type="Gene3D" id="1.10.1520.10">
    <property type="entry name" value="Ribonuclease III domain"/>
    <property type="match status" value="1"/>
</dbReference>